<gene>
    <name evidence="2" type="ORF">ACHAWO_008655</name>
</gene>
<sequence>MPLVSGTNVAKKTPNGSSCDANHPMRIAIARKRRGKMRQRMILNNMVIGCERRGEERVSLDTGVKKNRYQPSTGTVLSTCRYLILQTAGIIGQMMLFGTATIEYWILILINGGASKCASNQVTGKIAGIVVKALGTHVKSMVV</sequence>
<dbReference type="Proteomes" id="UP001530400">
    <property type="component" value="Unassembled WGS sequence"/>
</dbReference>
<keyword evidence="3" id="KW-1185">Reference proteome</keyword>
<evidence type="ECO:0000256" key="1">
    <source>
        <dbReference type="SAM" id="MobiDB-lite"/>
    </source>
</evidence>
<feature type="region of interest" description="Disordered" evidence="1">
    <location>
        <begin position="1"/>
        <end position="22"/>
    </location>
</feature>
<organism evidence="2 3">
    <name type="scientific">Cyclotella atomus</name>
    <dbReference type="NCBI Taxonomy" id="382360"/>
    <lineage>
        <taxon>Eukaryota</taxon>
        <taxon>Sar</taxon>
        <taxon>Stramenopiles</taxon>
        <taxon>Ochrophyta</taxon>
        <taxon>Bacillariophyta</taxon>
        <taxon>Coscinodiscophyceae</taxon>
        <taxon>Thalassiosirophycidae</taxon>
        <taxon>Stephanodiscales</taxon>
        <taxon>Stephanodiscaceae</taxon>
        <taxon>Cyclotella</taxon>
    </lineage>
</organism>
<accession>A0ABD3MUQ5</accession>
<evidence type="ECO:0000313" key="2">
    <source>
        <dbReference type="EMBL" id="KAL3766934.1"/>
    </source>
</evidence>
<proteinExistence type="predicted"/>
<protein>
    <submittedName>
        <fullName evidence="2">Uncharacterized protein</fullName>
    </submittedName>
</protein>
<dbReference type="EMBL" id="JALLPJ020001377">
    <property type="protein sequence ID" value="KAL3766934.1"/>
    <property type="molecule type" value="Genomic_DNA"/>
</dbReference>
<comment type="caution">
    <text evidence="2">The sequence shown here is derived from an EMBL/GenBank/DDBJ whole genome shotgun (WGS) entry which is preliminary data.</text>
</comment>
<reference evidence="2 3" key="1">
    <citation type="submission" date="2024-10" db="EMBL/GenBank/DDBJ databases">
        <title>Updated reference genomes for cyclostephanoid diatoms.</title>
        <authorList>
            <person name="Roberts W.R."/>
            <person name="Alverson A.J."/>
        </authorList>
    </citation>
    <scope>NUCLEOTIDE SEQUENCE [LARGE SCALE GENOMIC DNA]</scope>
    <source>
        <strain evidence="2 3">AJA010-31</strain>
    </source>
</reference>
<feature type="compositionally biased region" description="Polar residues" evidence="1">
    <location>
        <begin position="1"/>
        <end position="20"/>
    </location>
</feature>
<evidence type="ECO:0000313" key="3">
    <source>
        <dbReference type="Proteomes" id="UP001530400"/>
    </source>
</evidence>
<dbReference type="AlphaFoldDB" id="A0ABD3MUQ5"/>
<name>A0ABD3MUQ5_9STRA</name>